<evidence type="ECO:0000313" key="1">
    <source>
        <dbReference type="EMBL" id="MEJ2866257.1"/>
    </source>
</evidence>
<organism evidence="1 2">
    <name type="scientific">Actinomycetospora aurantiaca</name>
    <dbReference type="NCBI Taxonomy" id="3129233"/>
    <lineage>
        <taxon>Bacteria</taxon>
        <taxon>Bacillati</taxon>
        <taxon>Actinomycetota</taxon>
        <taxon>Actinomycetes</taxon>
        <taxon>Pseudonocardiales</taxon>
        <taxon>Pseudonocardiaceae</taxon>
        <taxon>Actinomycetospora</taxon>
    </lineage>
</organism>
<proteinExistence type="predicted"/>
<evidence type="ECO:0000313" key="2">
    <source>
        <dbReference type="Proteomes" id="UP001385809"/>
    </source>
</evidence>
<dbReference type="Gene3D" id="2.160.10.10">
    <property type="entry name" value="Hexapeptide repeat proteins"/>
    <property type="match status" value="1"/>
</dbReference>
<dbReference type="EMBL" id="JBBEGN010000001">
    <property type="protein sequence ID" value="MEJ2866257.1"/>
    <property type="molecule type" value="Genomic_DNA"/>
</dbReference>
<keyword evidence="2" id="KW-1185">Reference proteome</keyword>
<sequence>MIPVIRNRTLRTLAAAAAVGMPRRLRRFTHTRLLGYELAATASIGHSFVDVDRLVMGEGARIGHLILIRGCEQVTMGERAHILMLVWVNSVRRSTGYFSGLESRRPELVMGDHTLITSLHFIDACDLVELGNFSAIAGFGSIIQTHAVDVENMRQDSKPIRIGEYGMVATHCLLLPGAEIPARSIVAAGSTVARPLKEGSHVFAGAPARAAKALDPDMPFFHRTNSEIA</sequence>
<protein>
    <recommendedName>
        <fullName evidence="3">Acyltransferase</fullName>
    </recommendedName>
</protein>
<gene>
    <name evidence="1" type="ORF">WCD74_00680</name>
</gene>
<comment type="caution">
    <text evidence="1">The sequence shown here is derived from an EMBL/GenBank/DDBJ whole genome shotgun (WGS) entry which is preliminary data.</text>
</comment>
<reference evidence="1 2" key="1">
    <citation type="submission" date="2024-03" db="EMBL/GenBank/DDBJ databases">
        <title>Actinomycetospora sp. OC33-EN08, a novel actinomycete isolated from wild orchid (Aerides multiflora).</title>
        <authorList>
            <person name="Suriyachadkun C."/>
        </authorList>
    </citation>
    <scope>NUCLEOTIDE SEQUENCE [LARGE SCALE GENOMIC DNA]</scope>
    <source>
        <strain evidence="1 2">OC33-EN08</strain>
    </source>
</reference>
<name>A0ABU8MHZ3_9PSEU</name>
<accession>A0ABU8MHZ3</accession>
<dbReference type="Proteomes" id="UP001385809">
    <property type="component" value="Unassembled WGS sequence"/>
</dbReference>
<dbReference type="InterPro" id="IPR011004">
    <property type="entry name" value="Trimer_LpxA-like_sf"/>
</dbReference>
<dbReference type="InterPro" id="IPR051159">
    <property type="entry name" value="Hexapeptide_acetyltransf"/>
</dbReference>
<dbReference type="SUPFAM" id="SSF51161">
    <property type="entry name" value="Trimeric LpxA-like enzymes"/>
    <property type="match status" value="1"/>
</dbReference>
<evidence type="ECO:0008006" key="3">
    <source>
        <dbReference type="Google" id="ProtNLM"/>
    </source>
</evidence>
<dbReference type="PANTHER" id="PTHR23416">
    <property type="entry name" value="SIALIC ACID SYNTHASE-RELATED"/>
    <property type="match status" value="1"/>
</dbReference>
<dbReference type="RefSeq" id="WP_337692882.1">
    <property type="nucleotide sequence ID" value="NZ_JBBEGN010000001.1"/>
</dbReference>